<dbReference type="GO" id="GO:0008408">
    <property type="term" value="F:3'-5' exonuclease activity"/>
    <property type="evidence" value="ECO:0007669"/>
    <property type="project" value="TreeGrafter"/>
</dbReference>
<dbReference type="PANTHER" id="PTHR30231:SF42">
    <property type="entry name" value="EXONUCLEASE"/>
    <property type="match status" value="1"/>
</dbReference>
<sequence>MALDFTAIDFETANGNAASACAVGLVKVRDGMVVDRFSTLIRPTAPYDEFWEWNVKIHGIQAHQVLGSPDWAEAQERILDFGGDDVYVAHNAGFDKGVMRAAAKAARLPVPDMRWTDSLRIARKTFVLESYRLPVAALAAGFDDFQHHDAAGDAEACAAIIIGAARRHECDDLDALVQRCVSAVHEIGERHEQMQELESRRRAAQRERPWWQ</sequence>
<dbReference type="Pfam" id="PF00929">
    <property type="entry name" value="RNase_T"/>
    <property type="match status" value="1"/>
</dbReference>
<dbReference type="SUPFAM" id="SSF53098">
    <property type="entry name" value="Ribonuclease H-like"/>
    <property type="match status" value="1"/>
</dbReference>
<organism evidence="3 4">
    <name type="scientific">Agrococcus baldri</name>
    <dbReference type="NCBI Taxonomy" id="153730"/>
    <lineage>
        <taxon>Bacteria</taxon>
        <taxon>Bacillati</taxon>
        <taxon>Actinomycetota</taxon>
        <taxon>Actinomycetes</taxon>
        <taxon>Micrococcales</taxon>
        <taxon>Microbacteriaceae</taxon>
        <taxon>Agrococcus</taxon>
    </lineage>
</organism>
<feature type="region of interest" description="Disordered" evidence="1">
    <location>
        <begin position="191"/>
        <end position="212"/>
    </location>
</feature>
<gene>
    <name evidence="3" type="ORF">SAMN04487783_0283</name>
</gene>
<evidence type="ECO:0000313" key="3">
    <source>
        <dbReference type="EMBL" id="SFR98885.1"/>
    </source>
</evidence>
<accession>A0AA94KYI5</accession>
<evidence type="ECO:0000256" key="1">
    <source>
        <dbReference type="SAM" id="MobiDB-lite"/>
    </source>
</evidence>
<evidence type="ECO:0000259" key="2">
    <source>
        <dbReference type="SMART" id="SM00479"/>
    </source>
</evidence>
<comment type="caution">
    <text evidence="3">The sequence shown here is derived from an EMBL/GenBank/DDBJ whole genome shotgun (WGS) entry which is preliminary data.</text>
</comment>
<dbReference type="Proteomes" id="UP000198506">
    <property type="component" value="Unassembled WGS sequence"/>
</dbReference>
<dbReference type="PANTHER" id="PTHR30231">
    <property type="entry name" value="DNA POLYMERASE III SUBUNIT EPSILON"/>
    <property type="match status" value="1"/>
</dbReference>
<dbReference type="GO" id="GO:0003676">
    <property type="term" value="F:nucleic acid binding"/>
    <property type="evidence" value="ECO:0007669"/>
    <property type="project" value="InterPro"/>
</dbReference>
<dbReference type="AlphaFoldDB" id="A0AA94KYI5"/>
<dbReference type="InterPro" id="IPR013520">
    <property type="entry name" value="Ribonucl_H"/>
</dbReference>
<dbReference type="GO" id="GO:0005829">
    <property type="term" value="C:cytosol"/>
    <property type="evidence" value="ECO:0007669"/>
    <property type="project" value="TreeGrafter"/>
</dbReference>
<protein>
    <submittedName>
        <fullName evidence="3">DNA polymerase-3 subunit epsilon</fullName>
    </submittedName>
</protein>
<dbReference type="InterPro" id="IPR012337">
    <property type="entry name" value="RNaseH-like_sf"/>
</dbReference>
<dbReference type="SMART" id="SM00479">
    <property type="entry name" value="EXOIII"/>
    <property type="match status" value="1"/>
</dbReference>
<proteinExistence type="predicted"/>
<evidence type="ECO:0000313" key="4">
    <source>
        <dbReference type="Proteomes" id="UP000198506"/>
    </source>
</evidence>
<feature type="domain" description="Exonuclease" evidence="2">
    <location>
        <begin position="4"/>
        <end position="170"/>
    </location>
</feature>
<reference evidence="3 4" key="1">
    <citation type="submission" date="2016-10" db="EMBL/GenBank/DDBJ databases">
        <authorList>
            <person name="Varghese N."/>
            <person name="Submissions S."/>
        </authorList>
    </citation>
    <scope>NUCLEOTIDE SEQUENCE [LARGE SCALE GENOMIC DNA]</scope>
    <source>
        <strain evidence="3 4">IAM 15147</strain>
    </source>
</reference>
<dbReference type="Gene3D" id="3.30.420.10">
    <property type="entry name" value="Ribonuclease H-like superfamily/Ribonuclease H"/>
    <property type="match status" value="1"/>
</dbReference>
<name>A0AA94KYI5_9MICO</name>
<dbReference type="EMBL" id="FOZN01000001">
    <property type="protein sequence ID" value="SFR98885.1"/>
    <property type="molecule type" value="Genomic_DNA"/>
</dbReference>
<dbReference type="RefSeq" id="WP_092915150.1">
    <property type="nucleotide sequence ID" value="NZ_FOZN01000001.1"/>
</dbReference>
<dbReference type="InterPro" id="IPR036397">
    <property type="entry name" value="RNaseH_sf"/>
</dbReference>
<keyword evidence="4" id="KW-1185">Reference proteome</keyword>